<reference evidence="2" key="1">
    <citation type="journal article" date="2014" name="Front. Microbiol.">
        <title>High frequency of phylogenetically diverse reductive dehalogenase-homologous genes in deep subseafloor sedimentary metagenomes.</title>
        <authorList>
            <person name="Kawai M."/>
            <person name="Futagami T."/>
            <person name="Toyoda A."/>
            <person name="Takaki Y."/>
            <person name="Nishi S."/>
            <person name="Hori S."/>
            <person name="Arai W."/>
            <person name="Tsubouchi T."/>
            <person name="Morono Y."/>
            <person name="Uchiyama I."/>
            <person name="Ito T."/>
            <person name="Fujiyama A."/>
            <person name="Inagaki F."/>
            <person name="Takami H."/>
        </authorList>
    </citation>
    <scope>NUCLEOTIDE SEQUENCE</scope>
    <source>
        <strain evidence="2">Expedition CK06-06</strain>
    </source>
</reference>
<evidence type="ECO:0000256" key="1">
    <source>
        <dbReference type="SAM" id="MobiDB-lite"/>
    </source>
</evidence>
<feature type="region of interest" description="Disordered" evidence="1">
    <location>
        <begin position="1"/>
        <end position="30"/>
    </location>
</feature>
<organism evidence="2">
    <name type="scientific">marine sediment metagenome</name>
    <dbReference type="NCBI Taxonomy" id="412755"/>
    <lineage>
        <taxon>unclassified sequences</taxon>
        <taxon>metagenomes</taxon>
        <taxon>ecological metagenomes</taxon>
    </lineage>
</organism>
<proteinExistence type="predicted"/>
<name>X1MK77_9ZZZZ</name>
<dbReference type="EMBL" id="BARV01007979">
    <property type="protein sequence ID" value="GAI15110.1"/>
    <property type="molecule type" value="Genomic_DNA"/>
</dbReference>
<feature type="compositionally biased region" description="Basic and acidic residues" evidence="1">
    <location>
        <begin position="12"/>
        <end position="22"/>
    </location>
</feature>
<feature type="compositionally biased region" description="Basic and acidic residues" evidence="1">
    <location>
        <begin position="92"/>
        <end position="116"/>
    </location>
</feature>
<feature type="region of interest" description="Disordered" evidence="1">
    <location>
        <begin position="92"/>
        <end position="169"/>
    </location>
</feature>
<feature type="non-terminal residue" evidence="2">
    <location>
        <position position="169"/>
    </location>
</feature>
<gene>
    <name evidence="2" type="ORF">S06H3_16147</name>
</gene>
<accession>X1MK77</accession>
<feature type="region of interest" description="Disordered" evidence="1">
    <location>
        <begin position="55"/>
        <end position="78"/>
    </location>
</feature>
<protein>
    <submittedName>
        <fullName evidence="2">Uncharacterized protein</fullName>
    </submittedName>
</protein>
<comment type="caution">
    <text evidence="2">The sequence shown here is derived from an EMBL/GenBank/DDBJ whole genome shotgun (WGS) entry which is preliminary data.</text>
</comment>
<sequence length="169" mass="19311">MARRLPSQHIPGEYHHEQDYHNGENTPPKNNRFIPGTAKVIEDVHFFPFNNQLAGHPVRGWRRGNQGNGNTDNYTECPGDDRLVAEWLDPGRVRRNQLHVDLKPDTEEESKEHRDSGAWAIDPSPDDTKQENGGKRRGKKGIKCLYIDEETPPKPAYHPPEADGNYENN</sequence>
<evidence type="ECO:0000313" key="2">
    <source>
        <dbReference type="EMBL" id="GAI15110.1"/>
    </source>
</evidence>
<dbReference type="AlphaFoldDB" id="X1MK77"/>